<name>A0A4Z2FLT8_9TELE</name>
<keyword evidence="2" id="KW-1185">Reference proteome</keyword>
<evidence type="ECO:0000313" key="2">
    <source>
        <dbReference type="Proteomes" id="UP000314294"/>
    </source>
</evidence>
<evidence type="ECO:0000313" key="1">
    <source>
        <dbReference type="EMBL" id="TNN42129.1"/>
    </source>
</evidence>
<comment type="caution">
    <text evidence="1">The sequence shown here is derived from an EMBL/GenBank/DDBJ whole genome shotgun (WGS) entry which is preliminary data.</text>
</comment>
<dbReference type="AlphaFoldDB" id="A0A4Z2FLT8"/>
<gene>
    <name evidence="1" type="ORF">EYF80_047708</name>
</gene>
<protein>
    <submittedName>
        <fullName evidence="1">Uncharacterized protein</fullName>
    </submittedName>
</protein>
<proteinExistence type="predicted"/>
<dbReference type="Proteomes" id="UP000314294">
    <property type="component" value="Unassembled WGS sequence"/>
</dbReference>
<accession>A0A4Z2FLT8</accession>
<organism evidence="1 2">
    <name type="scientific">Liparis tanakae</name>
    <name type="common">Tanaka's snailfish</name>
    <dbReference type="NCBI Taxonomy" id="230148"/>
    <lineage>
        <taxon>Eukaryota</taxon>
        <taxon>Metazoa</taxon>
        <taxon>Chordata</taxon>
        <taxon>Craniata</taxon>
        <taxon>Vertebrata</taxon>
        <taxon>Euteleostomi</taxon>
        <taxon>Actinopterygii</taxon>
        <taxon>Neopterygii</taxon>
        <taxon>Teleostei</taxon>
        <taxon>Neoteleostei</taxon>
        <taxon>Acanthomorphata</taxon>
        <taxon>Eupercaria</taxon>
        <taxon>Perciformes</taxon>
        <taxon>Cottioidei</taxon>
        <taxon>Cottales</taxon>
        <taxon>Liparidae</taxon>
        <taxon>Liparis</taxon>
    </lineage>
</organism>
<reference evidence="1 2" key="1">
    <citation type="submission" date="2019-03" db="EMBL/GenBank/DDBJ databases">
        <title>First draft genome of Liparis tanakae, snailfish: a comprehensive survey of snailfish specific genes.</title>
        <authorList>
            <person name="Kim W."/>
            <person name="Song I."/>
            <person name="Jeong J.-H."/>
            <person name="Kim D."/>
            <person name="Kim S."/>
            <person name="Ryu S."/>
            <person name="Song J.Y."/>
            <person name="Lee S.K."/>
        </authorList>
    </citation>
    <scope>NUCLEOTIDE SEQUENCE [LARGE SCALE GENOMIC DNA]</scope>
    <source>
        <tissue evidence="1">Muscle</tissue>
    </source>
</reference>
<dbReference type="EMBL" id="SRLO01001058">
    <property type="protein sequence ID" value="TNN42129.1"/>
    <property type="molecule type" value="Genomic_DNA"/>
</dbReference>
<sequence length="280" mass="30194">MAALQSKLKFSSRSWYDPGHSDIITREEPPSDFRNTSVEFGGACPLDGVERVTFAHGVVDHVVVHAQALRAVDSDGRGEAVVERTSLDVEEGHRVTGVVVVGPAFLTGVEELHVPDLSLSCRASDNEPTFVVDSIRGVAAHQQSGSERLRHHLRVLLSDDLDVPGHEADVGRQHVGGGRPRDGVGLTWRRAEVSGHTRRSLQGQDAAVCRHGGDLVFLRLPRVVAGGGDDDLVSHLHTTSKALHRLRQLQGVGPGLRRGGQLGVVDVVRKSKELQGPEHT</sequence>